<dbReference type="PATRIC" id="fig|1618207.4.peg.3136"/>
<protein>
    <recommendedName>
        <fullName evidence="3">TfoX N-terminal domain-containing protein</fullName>
    </recommendedName>
</protein>
<evidence type="ECO:0000313" key="2">
    <source>
        <dbReference type="Proteomes" id="UP000061839"/>
    </source>
</evidence>
<gene>
    <name evidence="1" type="ORF">UM93_15410</name>
</gene>
<keyword evidence="2" id="KW-1185">Reference proteome</keyword>
<dbReference type="RefSeq" id="WP_045076398.1">
    <property type="nucleotide sequence ID" value="NZ_CP011005.1"/>
</dbReference>
<dbReference type="STRING" id="1618207.UM93_15410"/>
<dbReference type="HOGENOM" id="CLU_170431_0_0_11"/>
<reference evidence="1 2" key="1">
    <citation type="journal article" date="2015" name="Genome Announc.">
        <title>Complete Genome Sequencing of Protease-Producing Novel Arthrobacter sp. Strain IHBB 11108 Using PacBio Single-Molecule Real-Time Sequencing Technology.</title>
        <authorList>
            <person name="Kiran S."/>
            <person name="Swarnkar M.K."/>
            <person name="Pal M."/>
            <person name="Thakur R."/>
            <person name="Tewari R."/>
            <person name="Singh A.K."/>
            <person name="Gulati A."/>
        </authorList>
    </citation>
    <scope>NUCLEOTIDE SEQUENCE [LARGE SCALE GENOMIC DNA]</scope>
    <source>
        <strain evidence="1 2">IHBB 11108</strain>
    </source>
</reference>
<sequence length="109" mass="11576">MESSEQAVAAFHSVAEIFADQDVVLGKTFGAAALMLNKKAIGCLHGEKMAFKLGRDSARHAEALSLPGATLFDPSGMGRPFKDWVEIPLAEAADWLDFGRAAVQAQQSG</sequence>
<dbReference type="Proteomes" id="UP000061839">
    <property type="component" value="Chromosome"/>
</dbReference>
<dbReference type="KEGG" id="ari:UM93_15410"/>
<accession>A0A0D4C1J5</accession>
<name>A0A0D4C1J5_9MICC</name>
<evidence type="ECO:0000313" key="1">
    <source>
        <dbReference type="EMBL" id="AJT42527.1"/>
    </source>
</evidence>
<dbReference type="OrthoDB" id="4558596at2"/>
<organism evidence="1 2">
    <name type="scientific">Psychromicrobium lacuslunae</name>
    <dbReference type="NCBI Taxonomy" id="1618207"/>
    <lineage>
        <taxon>Bacteria</taxon>
        <taxon>Bacillati</taxon>
        <taxon>Actinomycetota</taxon>
        <taxon>Actinomycetes</taxon>
        <taxon>Micrococcales</taxon>
        <taxon>Micrococcaceae</taxon>
        <taxon>Psychromicrobium</taxon>
    </lineage>
</organism>
<dbReference type="AlphaFoldDB" id="A0A0D4C1J5"/>
<proteinExistence type="predicted"/>
<dbReference type="EMBL" id="CP011005">
    <property type="protein sequence ID" value="AJT42527.1"/>
    <property type="molecule type" value="Genomic_DNA"/>
</dbReference>
<evidence type="ECO:0008006" key="3">
    <source>
        <dbReference type="Google" id="ProtNLM"/>
    </source>
</evidence>